<sequence length="98" mass="11338">MASPQEQAQVVAWFIEFKSATQVQRKLRITYKGSPPSRPTIYEWHERFMTTSSVLPKPKSARPSGRTCLEISYRLDVLRATNGIRTLKSWNKTLQKNL</sequence>
<dbReference type="OrthoDB" id="6611281at2759"/>
<dbReference type="AlphaFoldDB" id="A0A4Y2PYZ2"/>
<evidence type="ECO:0000313" key="1">
    <source>
        <dbReference type="EMBL" id="GBN56461.1"/>
    </source>
</evidence>
<reference evidence="1 2" key="1">
    <citation type="journal article" date="2019" name="Sci. Rep.">
        <title>Orb-weaving spider Araneus ventricosus genome elucidates the spidroin gene catalogue.</title>
        <authorList>
            <person name="Kono N."/>
            <person name="Nakamura H."/>
            <person name="Ohtoshi R."/>
            <person name="Moran D.A.P."/>
            <person name="Shinohara A."/>
            <person name="Yoshida Y."/>
            <person name="Fujiwara M."/>
            <person name="Mori M."/>
            <person name="Tomita M."/>
            <person name="Arakawa K."/>
        </authorList>
    </citation>
    <scope>NUCLEOTIDE SEQUENCE [LARGE SCALE GENOMIC DNA]</scope>
</reference>
<accession>A0A4Y2PYZ2</accession>
<evidence type="ECO:0000313" key="2">
    <source>
        <dbReference type="Proteomes" id="UP000499080"/>
    </source>
</evidence>
<proteinExistence type="predicted"/>
<comment type="caution">
    <text evidence="1">The sequence shown here is derived from an EMBL/GenBank/DDBJ whole genome shotgun (WGS) entry which is preliminary data.</text>
</comment>
<organism evidence="1 2">
    <name type="scientific">Araneus ventricosus</name>
    <name type="common">Orbweaver spider</name>
    <name type="synonym">Epeira ventricosa</name>
    <dbReference type="NCBI Taxonomy" id="182803"/>
    <lineage>
        <taxon>Eukaryota</taxon>
        <taxon>Metazoa</taxon>
        <taxon>Ecdysozoa</taxon>
        <taxon>Arthropoda</taxon>
        <taxon>Chelicerata</taxon>
        <taxon>Arachnida</taxon>
        <taxon>Araneae</taxon>
        <taxon>Araneomorphae</taxon>
        <taxon>Entelegynae</taxon>
        <taxon>Araneoidea</taxon>
        <taxon>Araneidae</taxon>
        <taxon>Araneus</taxon>
    </lineage>
</organism>
<name>A0A4Y2PYZ2_ARAVE</name>
<protein>
    <submittedName>
        <fullName evidence="1">Uncharacterized protein</fullName>
    </submittedName>
</protein>
<dbReference type="Proteomes" id="UP000499080">
    <property type="component" value="Unassembled WGS sequence"/>
</dbReference>
<keyword evidence="2" id="KW-1185">Reference proteome</keyword>
<dbReference type="EMBL" id="BGPR01012527">
    <property type="protein sequence ID" value="GBN56461.1"/>
    <property type="molecule type" value="Genomic_DNA"/>
</dbReference>
<gene>
    <name evidence="1" type="ORF">AVEN_75979_1</name>
</gene>